<keyword evidence="1" id="KW-1133">Transmembrane helix</keyword>
<proteinExistence type="predicted"/>
<feature type="transmembrane region" description="Helical" evidence="1">
    <location>
        <begin position="85"/>
        <end position="107"/>
    </location>
</feature>
<dbReference type="Proteomes" id="UP001238496">
    <property type="component" value="Unassembled WGS sequence"/>
</dbReference>
<keyword evidence="1" id="KW-0812">Transmembrane</keyword>
<keyword evidence="3" id="KW-1185">Reference proteome</keyword>
<feature type="transmembrane region" description="Helical" evidence="1">
    <location>
        <begin position="6"/>
        <end position="27"/>
    </location>
</feature>
<gene>
    <name evidence="2" type="ORF">J2045_002156</name>
</gene>
<evidence type="ECO:0000313" key="3">
    <source>
        <dbReference type="Proteomes" id="UP001238496"/>
    </source>
</evidence>
<dbReference type="RefSeq" id="WP_307372529.1">
    <property type="nucleotide sequence ID" value="NZ_JAUSUW010000005.1"/>
</dbReference>
<sequence length="124" mass="13670">MLNSNWINFLTVLLSVFSMIGVYWYSVRATGRYFLPAEVFLGLLANVLTLSWITCFLFNTLYSLVANLKLWTPAVAQTETPAIEAGLSLAGNEVTAFLVFIYAFVMIGGGTLRNIRTACGIPHP</sequence>
<evidence type="ECO:0000256" key="1">
    <source>
        <dbReference type="SAM" id="Phobius"/>
    </source>
</evidence>
<dbReference type="EMBL" id="JAUSUW010000005">
    <property type="protein sequence ID" value="MDQ0421129.1"/>
    <property type="molecule type" value="Genomic_DNA"/>
</dbReference>
<name>A0ABU0G715_9HYPH</name>
<feature type="transmembrane region" description="Helical" evidence="1">
    <location>
        <begin position="39"/>
        <end position="65"/>
    </location>
</feature>
<keyword evidence="1" id="KW-0472">Membrane</keyword>
<organism evidence="2 3">
    <name type="scientific">Peteryoungia aggregata LMG 23059</name>
    <dbReference type="NCBI Taxonomy" id="1368425"/>
    <lineage>
        <taxon>Bacteria</taxon>
        <taxon>Pseudomonadati</taxon>
        <taxon>Pseudomonadota</taxon>
        <taxon>Alphaproteobacteria</taxon>
        <taxon>Hyphomicrobiales</taxon>
        <taxon>Rhizobiaceae</taxon>
        <taxon>Peteryoungia</taxon>
    </lineage>
</organism>
<protein>
    <submittedName>
        <fullName evidence="2">Uncharacterized protein</fullName>
    </submittedName>
</protein>
<evidence type="ECO:0000313" key="2">
    <source>
        <dbReference type="EMBL" id="MDQ0421129.1"/>
    </source>
</evidence>
<reference evidence="2 3" key="1">
    <citation type="submission" date="2023-07" db="EMBL/GenBank/DDBJ databases">
        <title>Genomic Encyclopedia of Type Strains, Phase IV (KMG-IV): sequencing the most valuable type-strain genomes for metagenomic binning, comparative biology and taxonomic classification.</title>
        <authorList>
            <person name="Goeker M."/>
        </authorList>
    </citation>
    <scope>NUCLEOTIDE SEQUENCE [LARGE SCALE GENOMIC DNA]</scope>
    <source>
        <strain evidence="2 3">DSM 1111</strain>
    </source>
</reference>
<accession>A0ABU0G715</accession>
<comment type="caution">
    <text evidence="2">The sequence shown here is derived from an EMBL/GenBank/DDBJ whole genome shotgun (WGS) entry which is preliminary data.</text>
</comment>